<evidence type="ECO:0000313" key="4">
    <source>
        <dbReference type="Proteomes" id="UP001497623"/>
    </source>
</evidence>
<name>A0AAV2S764_MEGNR</name>
<feature type="region of interest" description="Disordered" evidence="1">
    <location>
        <begin position="289"/>
        <end position="341"/>
    </location>
</feature>
<evidence type="ECO:0000256" key="1">
    <source>
        <dbReference type="SAM" id="MobiDB-lite"/>
    </source>
</evidence>
<keyword evidence="2" id="KW-1133">Transmembrane helix</keyword>
<evidence type="ECO:0000313" key="3">
    <source>
        <dbReference type="EMBL" id="CAL4164048.1"/>
    </source>
</evidence>
<dbReference type="InterPro" id="IPR006212">
    <property type="entry name" value="Furin_repeat"/>
</dbReference>
<gene>
    <name evidence="3" type="ORF">MNOR_LOCUS33087</name>
</gene>
<evidence type="ECO:0000256" key="2">
    <source>
        <dbReference type="SAM" id="Phobius"/>
    </source>
</evidence>
<organism evidence="3 4">
    <name type="scientific">Meganyctiphanes norvegica</name>
    <name type="common">Northern krill</name>
    <name type="synonym">Thysanopoda norvegica</name>
    <dbReference type="NCBI Taxonomy" id="48144"/>
    <lineage>
        <taxon>Eukaryota</taxon>
        <taxon>Metazoa</taxon>
        <taxon>Ecdysozoa</taxon>
        <taxon>Arthropoda</taxon>
        <taxon>Crustacea</taxon>
        <taxon>Multicrustacea</taxon>
        <taxon>Malacostraca</taxon>
        <taxon>Eumalacostraca</taxon>
        <taxon>Eucarida</taxon>
        <taxon>Euphausiacea</taxon>
        <taxon>Euphausiidae</taxon>
        <taxon>Meganyctiphanes</taxon>
    </lineage>
</organism>
<keyword evidence="2" id="KW-0812">Transmembrane</keyword>
<proteinExistence type="predicted"/>
<dbReference type="EMBL" id="CAXKWB010046642">
    <property type="protein sequence ID" value="CAL4164048.1"/>
    <property type="molecule type" value="Genomic_DNA"/>
</dbReference>
<feature type="region of interest" description="Disordered" evidence="1">
    <location>
        <begin position="443"/>
        <end position="462"/>
    </location>
</feature>
<dbReference type="CDD" id="cd00064">
    <property type="entry name" value="FU"/>
    <property type="match status" value="1"/>
</dbReference>
<sequence length="462" mass="52030">TCNQPDCLRCHLDTGQCTKCLYVMMEGSRRCQKSCPQGFNTVWAADVDYMGRVCQEGSILSLVSGRDVSVIAGAAVGGAVCVGLVVGALLYAQRRTKTHTDNAKRRIPRMWKDKRPNAAEIPCEGSERVEFLAQLNPLRGEVDNFLEMLSETRNRFRVLGHQDGATDTKAKAYRAVVRDLSRVLTLLNRGDDHIRTVPQDWRRLLSWAARVLTRYKRQKAAKDAGIISTLEPLSRGGNSSIYMTHRQVQAERRRLVVEGLTNNNLTEHKDEDKDVDYVDMSPGFTLASRTSSTVSLTPMIMEENEEDSCSNSEEDPTKDDFDKNSEDSGDKGYTSDESPPASLEIVSEDVAGTDFHKGGMPKGILRERNNNIIDNDDTFKYQNSVINENYSSSVEDLKIYKNKENEYYRKLQAPIHESQFVIEKNKRGYNVNNSFKKLNNSGKLKMKASAKSNKSKELMKPE</sequence>
<keyword evidence="4" id="KW-1185">Reference proteome</keyword>
<feature type="compositionally biased region" description="Basic and acidic residues" evidence="1">
    <location>
        <begin position="318"/>
        <end position="334"/>
    </location>
</feature>
<feature type="non-terminal residue" evidence="3">
    <location>
        <position position="462"/>
    </location>
</feature>
<protein>
    <submittedName>
        <fullName evidence="3">Uncharacterized protein</fullName>
    </submittedName>
</protein>
<accession>A0AAV2S764</accession>
<feature type="compositionally biased region" description="Acidic residues" evidence="1">
    <location>
        <begin position="302"/>
        <end position="317"/>
    </location>
</feature>
<keyword evidence="2" id="KW-0472">Membrane</keyword>
<comment type="caution">
    <text evidence="3">The sequence shown here is derived from an EMBL/GenBank/DDBJ whole genome shotgun (WGS) entry which is preliminary data.</text>
</comment>
<feature type="transmembrane region" description="Helical" evidence="2">
    <location>
        <begin position="70"/>
        <end position="92"/>
    </location>
</feature>
<dbReference type="Proteomes" id="UP001497623">
    <property type="component" value="Unassembled WGS sequence"/>
</dbReference>
<feature type="non-terminal residue" evidence="3">
    <location>
        <position position="1"/>
    </location>
</feature>
<dbReference type="AlphaFoldDB" id="A0AAV2S764"/>
<reference evidence="3 4" key="1">
    <citation type="submission" date="2024-05" db="EMBL/GenBank/DDBJ databases">
        <authorList>
            <person name="Wallberg A."/>
        </authorList>
    </citation>
    <scope>NUCLEOTIDE SEQUENCE [LARGE SCALE GENOMIC DNA]</scope>
</reference>